<dbReference type="InterPro" id="IPR024079">
    <property type="entry name" value="MetalloPept_cat_dom_sf"/>
</dbReference>
<dbReference type="OrthoDB" id="6475849at2759"/>
<dbReference type="Gene3D" id="1.10.1380.10">
    <property type="entry name" value="Neutral endopeptidase , domain2"/>
    <property type="match status" value="2"/>
</dbReference>
<dbReference type="GO" id="GO:0005886">
    <property type="term" value="C:plasma membrane"/>
    <property type="evidence" value="ECO:0007669"/>
    <property type="project" value="TreeGrafter"/>
</dbReference>
<dbReference type="InterPro" id="IPR000718">
    <property type="entry name" value="Peptidase_M13"/>
</dbReference>
<keyword evidence="4" id="KW-1185">Reference proteome</keyword>
<evidence type="ECO:0000256" key="1">
    <source>
        <dbReference type="SAM" id="SignalP"/>
    </source>
</evidence>
<proteinExistence type="predicted"/>
<sequence>MIFLSIILFIFAFSEAQNVCQTEECRKLGKTIYSSMNVSVNPCDDFYEFVCGNGKYDQADFMSELFVDDFKELMRILKTHKPETSNQKVASEVFQKCVIDKNENLDKFMADFWNDEKNDLTTLITEATKVNLKDNGLLNFELDFTEIDGIRKMRVLIGSNYGKATGQFLSIKEDAVKKIESINLTEFSYQLLPEEYRRYGALDDIIYIETNVFDLDDIIKYKGVGEIRNNIHAAWMKGMLKNYVKTHTSNDCINENVLKLFPATMGMILIEKSTRLQLNIEKGNELFEKVQQIAREIILENEWIDEPMKKTMVEKLQTVKKFIGIPDIHQNQSALDAMYNRVSAKKSLEKQSYFELLRNVNHMNIEESFLRWSNSQTMTYTESPIEPNANYNPWSHGITISTTFLKYPFLNVNLPEWSEIASAASVIAHEVTHMFGPYNIKYDAHANQQNLSETFQTNYNKATKCLIDQYGNFQYPGFETYLNGTQTVSENFADILGTKIIDRIFKEYQETEQNPQLLPIPGNYTLEKQFFQRVAQSWCENDVTLKTIEKFQTDPHSPGIFRVRGMIMNSPHFGKVFGCPVGSPMNPEHKCEVF</sequence>
<protein>
    <recommendedName>
        <fullName evidence="2">Peptidase M13 C-terminal domain-containing protein</fullName>
    </recommendedName>
</protein>
<dbReference type="PROSITE" id="PS51885">
    <property type="entry name" value="NEPRILYSIN"/>
    <property type="match status" value="1"/>
</dbReference>
<feature type="domain" description="Peptidase M13 C-terminal" evidence="2">
    <location>
        <begin position="388"/>
        <end position="593"/>
    </location>
</feature>
<dbReference type="PANTHER" id="PTHR11733:SF133">
    <property type="entry name" value="PHOSPHATE-REGULATING NEUTRAL ENDOPEPTIDASE PHEX"/>
    <property type="match status" value="1"/>
</dbReference>
<reference evidence="3" key="1">
    <citation type="submission" date="2022-11" db="EMBL/GenBank/DDBJ databases">
        <authorList>
            <person name="Kikuchi T."/>
        </authorList>
    </citation>
    <scope>NUCLEOTIDE SEQUENCE</scope>
    <source>
        <strain evidence="3">PS1010</strain>
    </source>
</reference>
<evidence type="ECO:0000259" key="2">
    <source>
        <dbReference type="Pfam" id="PF01431"/>
    </source>
</evidence>
<dbReference type="AlphaFoldDB" id="A0A9P1J311"/>
<comment type="caution">
    <text evidence="3">The sequence shown here is derived from an EMBL/GenBank/DDBJ whole genome shotgun (WGS) entry which is preliminary data.</text>
</comment>
<feature type="chain" id="PRO_5040362168" description="Peptidase M13 C-terminal domain-containing protein" evidence="1">
    <location>
        <begin position="17"/>
        <end position="594"/>
    </location>
</feature>
<dbReference type="GO" id="GO:0016485">
    <property type="term" value="P:protein processing"/>
    <property type="evidence" value="ECO:0007669"/>
    <property type="project" value="TreeGrafter"/>
</dbReference>
<organism evidence="3 4">
    <name type="scientific">Caenorhabditis angaria</name>
    <dbReference type="NCBI Taxonomy" id="860376"/>
    <lineage>
        <taxon>Eukaryota</taxon>
        <taxon>Metazoa</taxon>
        <taxon>Ecdysozoa</taxon>
        <taxon>Nematoda</taxon>
        <taxon>Chromadorea</taxon>
        <taxon>Rhabditida</taxon>
        <taxon>Rhabditina</taxon>
        <taxon>Rhabditomorpha</taxon>
        <taxon>Rhabditoidea</taxon>
        <taxon>Rhabditidae</taxon>
        <taxon>Peloderinae</taxon>
        <taxon>Caenorhabditis</taxon>
    </lineage>
</organism>
<feature type="signal peptide" evidence="1">
    <location>
        <begin position="1"/>
        <end position="16"/>
    </location>
</feature>
<evidence type="ECO:0000313" key="3">
    <source>
        <dbReference type="EMBL" id="CAI5455767.1"/>
    </source>
</evidence>
<dbReference type="SUPFAM" id="SSF55486">
    <property type="entry name" value="Metalloproteases ('zincins'), catalytic domain"/>
    <property type="match status" value="1"/>
</dbReference>
<gene>
    <name evidence="3" type="ORF">CAMP_LOCUS18404</name>
</gene>
<dbReference type="Proteomes" id="UP001152747">
    <property type="component" value="Unassembled WGS sequence"/>
</dbReference>
<accession>A0A9P1J311</accession>
<keyword evidence="1" id="KW-0732">Signal</keyword>
<dbReference type="EMBL" id="CANHGI010000006">
    <property type="protein sequence ID" value="CAI5455767.1"/>
    <property type="molecule type" value="Genomic_DNA"/>
</dbReference>
<dbReference type="InterPro" id="IPR018497">
    <property type="entry name" value="Peptidase_M13_C"/>
</dbReference>
<dbReference type="InterPro" id="IPR042089">
    <property type="entry name" value="Peptidase_M13_dom_2"/>
</dbReference>
<name>A0A9P1J311_9PELO</name>
<dbReference type="PANTHER" id="PTHR11733">
    <property type="entry name" value="ZINC METALLOPROTEASE FAMILY M13 NEPRILYSIN-RELATED"/>
    <property type="match status" value="1"/>
</dbReference>
<dbReference type="Pfam" id="PF01431">
    <property type="entry name" value="Peptidase_M13"/>
    <property type="match status" value="1"/>
</dbReference>
<evidence type="ECO:0000313" key="4">
    <source>
        <dbReference type="Proteomes" id="UP001152747"/>
    </source>
</evidence>
<dbReference type="GO" id="GO:0004222">
    <property type="term" value="F:metalloendopeptidase activity"/>
    <property type="evidence" value="ECO:0007669"/>
    <property type="project" value="InterPro"/>
</dbReference>
<dbReference type="Gene3D" id="3.40.390.10">
    <property type="entry name" value="Collagenase (Catalytic Domain)"/>
    <property type="match status" value="2"/>
</dbReference>